<gene>
    <name evidence="1" type="ORF">RJ639_002172</name>
</gene>
<proteinExistence type="predicted"/>
<dbReference type="Gene3D" id="3.10.310.30">
    <property type="match status" value="1"/>
</dbReference>
<comment type="caution">
    <text evidence="1">The sequence shown here is derived from an EMBL/GenBank/DDBJ whole genome shotgun (WGS) entry which is preliminary data.</text>
</comment>
<sequence length="420" mass="46833">MKRTAVLYHYPCPDGAFAALAAHLYFSATASSAFPTFFPSTVYTPLRPHDLPLHEIDQVYLLDFVGPPGFVYNLSSKVDSVVVLDHHKTALETLEPVAAASNVDLVIDMGRSGATIAYDYFMNKLLNDSVDGGGDTARIFERVRPLFDYVEDGDLWRWRLDNSKAFSSGLKDLNIEFNAKLNPSLFHQVIYVGNLVVDDPNILYRIDQWELDMGLQHKRRCLNMPYLLQLLSLDLESVINQGMASLLQKQTLIREVLKQSYEIALGGGAFGHCLAVTADSIPELRSELGHQLANKSCGMDMSSQLQLISVGESRMHQSEPDEEGNTHDRNVRGLGARRRLLRGIGAVVYRVPELDNDQVLKISLRSVGSEDTTPISQKYGGGGHRNASSFMLSSAEFEQWKVRLVHPNEILAPCVEILKR</sequence>
<dbReference type="InterPro" id="IPR038763">
    <property type="entry name" value="DHH_sf"/>
</dbReference>
<dbReference type="EMBL" id="JAVXUP010000026">
    <property type="protein sequence ID" value="KAK3041890.1"/>
    <property type="molecule type" value="Genomic_DNA"/>
</dbReference>
<organism evidence="1 2">
    <name type="scientific">Escallonia herrerae</name>
    <dbReference type="NCBI Taxonomy" id="1293975"/>
    <lineage>
        <taxon>Eukaryota</taxon>
        <taxon>Viridiplantae</taxon>
        <taxon>Streptophyta</taxon>
        <taxon>Embryophyta</taxon>
        <taxon>Tracheophyta</taxon>
        <taxon>Spermatophyta</taxon>
        <taxon>Magnoliopsida</taxon>
        <taxon>eudicotyledons</taxon>
        <taxon>Gunneridae</taxon>
        <taxon>Pentapetalae</taxon>
        <taxon>asterids</taxon>
        <taxon>campanulids</taxon>
        <taxon>Escalloniales</taxon>
        <taxon>Escalloniaceae</taxon>
        <taxon>Escallonia</taxon>
    </lineage>
</organism>
<dbReference type="Proteomes" id="UP001188597">
    <property type="component" value="Unassembled WGS sequence"/>
</dbReference>
<name>A0AA88XGE7_9ASTE</name>
<dbReference type="SUPFAM" id="SSF64182">
    <property type="entry name" value="DHH phosphoesterases"/>
    <property type="match status" value="1"/>
</dbReference>
<protein>
    <recommendedName>
        <fullName evidence="3">DHHA1 domain-containing protein</fullName>
    </recommendedName>
</protein>
<reference evidence="1" key="1">
    <citation type="submission" date="2022-12" db="EMBL/GenBank/DDBJ databases">
        <title>Draft genome assemblies for two species of Escallonia (Escalloniales).</title>
        <authorList>
            <person name="Chanderbali A."/>
            <person name="Dervinis C."/>
            <person name="Anghel I."/>
            <person name="Soltis D."/>
            <person name="Soltis P."/>
            <person name="Zapata F."/>
        </authorList>
    </citation>
    <scope>NUCLEOTIDE SEQUENCE</scope>
    <source>
        <strain evidence="1">UCBG64.0493</strain>
        <tissue evidence="1">Leaf</tissue>
    </source>
</reference>
<dbReference type="PANTHER" id="PTHR46922:SF4">
    <property type="entry name" value="DHHA1 DOMAIN PROTEIN"/>
    <property type="match status" value="1"/>
</dbReference>
<dbReference type="PANTHER" id="PTHR46922">
    <property type="entry name" value="DHHA1 DOMAIN PROTEIN"/>
    <property type="match status" value="1"/>
</dbReference>
<evidence type="ECO:0000313" key="1">
    <source>
        <dbReference type="EMBL" id="KAK3041890.1"/>
    </source>
</evidence>
<dbReference type="AlphaFoldDB" id="A0AA88XGE7"/>
<accession>A0AA88XGE7</accession>
<evidence type="ECO:0008006" key="3">
    <source>
        <dbReference type="Google" id="ProtNLM"/>
    </source>
</evidence>
<evidence type="ECO:0000313" key="2">
    <source>
        <dbReference type="Proteomes" id="UP001188597"/>
    </source>
</evidence>
<keyword evidence="2" id="KW-1185">Reference proteome</keyword>